<keyword evidence="9" id="KW-1185">Reference proteome</keyword>
<dbReference type="STRING" id="1469144.LI90_3522"/>
<evidence type="ECO:0000313" key="11">
    <source>
        <dbReference type="Proteomes" id="UP000070659"/>
    </source>
</evidence>
<dbReference type="PATRIC" id="fig|1469144.10.peg.3780"/>
<dbReference type="GO" id="GO:0005524">
    <property type="term" value="F:ATP binding"/>
    <property type="evidence" value="ECO:0007669"/>
    <property type="project" value="UniProtKB-KW"/>
</dbReference>
<accession>A0A132MXA0</accession>
<dbReference type="InterPro" id="IPR003439">
    <property type="entry name" value="ABC_transporter-like_ATP-bd"/>
</dbReference>
<dbReference type="EMBL" id="JYIJ01000017">
    <property type="protein sequence ID" value="KWX03591.1"/>
    <property type="molecule type" value="Genomic_DNA"/>
</dbReference>
<evidence type="ECO:0000256" key="3">
    <source>
        <dbReference type="ARBA" id="ARBA00022840"/>
    </source>
</evidence>
<dbReference type="AlphaFoldDB" id="A0A132MXA0"/>
<dbReference type="SMART" id="SM00382">
    <property type="entry name" value="AAA"/>
    <property type="match status" value="1"/>
</dbReference>
<reference evidence="6" key="3">
    <citation type="submission" date="2015-04" db="EMBL/GenBank/DDBJ databases">
        <title>Physiological reanalysis, assessment of diazotrophy, and genome sequences of multiple isolates of Streptomyces thermoautotrophicus.</title>
        <authorList>
            <person name="MacKellar D.C."/>
            <person name="Lieber L."/>
            <person name="Norman J."/>
            <person name="Bolger A."/>
            <person name="Tobin C."/>
            <person name="Murray J.W."/>
            <person name="Woodward J."/>
            <person name="Friesen M."/>
            <person name="Prell J."/>
        </authorList>
    </citation>
    <scope>NUCLEOTIDE SEQUENCE [LARGE SCALE GENOMIC DNA]</scope>
    <source>
        <strain evidence="6">H1</strain>
    </source>
</reference>
<proteinExistence type="predicted"/>
<dbReference type="InterPro" id="IPR027417">
    <property type="entry name" value="P-loop_NTPase"/>
</dbReference>
<evidence type="ECO:0000313" key="6">
    <source>
        <dbReference type="EMBL" id="KWX02479.1"/>
    </source>
</evidence>
<comment type="caution">
    <text evidence="6">The sequence shown here is derived from an EMBL/GenBank/DDBJ whole genome shotgun (WGS) entry which is preliminary data.</text>
</comment>
<keyword evidence="4" id="KW-1278">Translocase</keyword>
<reference evidence="10" key="2">
    <citation type="submission" date="2015-02" db="EMBL/GenBank/DDBJ databases">
        <title>Physiological reanalysis, assessment of diazotrophy, and genome sequences of multiple isolates of Streptomyces thermoautotrophicus.</title>
        <authorList>
            <person name="MacKellar D.C."/>
            <person name="Lieber L."/>
            <person name="Norman J."/>
            <person name="Bolger A."/>
            <person name="Tobin C."/>
            <person name="Murray J.W."/>
            <person name="Friesen M."/>
            <person name="Prell J."/>
        </authorList>
    </citation>
    <scope>NUCLEOTIDE SEQUENCE [LARGE SCALE GENOMIC DNA]</scope>
    <source>
        <strain evidence="10">UBT1</strain>
    </source>
</reference>
<organism evidence="6 9">
    <name type="scientific">Carbonactinospora thermoautotrophica</name>
    <dbReference type="NCBI Taxonomy" id="1469144"/>
    <lineage>
        <taxon>Bacteria</taxon>
        <taxon>Bacillati</taxon>
        <taxon>Actinomycetota</taxon>
        <taxon>Actinomycetes</taxon>
        <taxon>Kitasatosporales</taxon>
        <taxon>Carbonactinosporaceae</taxon>
        <taxon>Carbonactinospora</taxon>
    </lineage>
</organism>
<evidence type="ECO:0000256" key="2">
    <source>
        <dbReference type="ARBA" id="ARBA00022741"/>
    </source>
</evidence>
<evidence type="ECO:0000259" key="5">
    <source>
        <dbReference type="PROSITE" id="PS50893"/>
    </source>
</evidence>
<evidence type="ECO:0000313" key="7">
    <source>
        <dbReference type="EMBL" id="KWX03591.1"/>
    </source>
</evidence>
<evidence type="ECO:0000256" key="4">
    <source>
        <dbReference type="ARBA" id="ARBA00022967"/>
    </source>
</evidence>
<keyword evidence="1" id="KW-0813">Transport</keyword>
<feature type="domain" description="ABC transporter" evidence="5">
    <location>
        <begin position="9"/>
        <end position="228"/>
    </location>
</feature>
<dbReference type="EMBL" id="LAXD01000001">
    <property type="protein sequence ID" value="KWX02479.1"/>
    <property type="molecule type" value="Genomic_DNA"/>
</dbReference>
<name>A0A132MXA0_9ACTN</name>
<dbReference type="PANTHER" id="PTHR43423:SF1">
    <property type="entry name" value="ABC TRANSPORTER I FAMILY MEMBER 17"/>
    <property type="match status" value="1"/>
</dbReference>
<evidence type="ECO:0000313" key="10">
    <source>
        <dbReference type="Proteomes" id="UP000070598"/>
    </source>
</evidence>
<dbReference type="RefSeq" id="WP_232778552.1">
    <property type="nucleotide sequence ID" value="NZ_JYIJ01000017.1"/>
</dbReference>
<dbReference type="PANTHER" id="PTHR43423">
    <property type="entry name" value="ABC TRANSPORTER I FAMILY MEMBER 17"/>
    <property type="match status" value="1"/>
</dbReference>
<dbReference type="InterPro" id="IPR003593">
    <property type="entry name" value="AAA+_ATPase"/>
</dbReference>
<dbReference type="InterPro" id="IPR017871">
    <property type="entry name" value="ABC_transporter-like_CS"/>
</dbReference>
<dbReference type="Gene3D" id="3.40.50.300">
    <property type="entry name" value="P-loop containing nucleotide triphosphate hydrolases"/>
    <property type="match status" value="1"/>
</dbReference>
<evidence type="ECO:0000313" key="8">
    <source>
        <dbReference type="EMBL" id="KWX10763.1"/>
    </source>
</evidence>
<keyword evidence="2" id="KW-0547">Nucleotide-binding</keyword>
<dbReference type="GO" id="GO:0016887">
    <property type="term" value="F:ATP hydrolysis activity"/>
    <property type="evidence" value="ECO:0007669"/>
    <property type="project" value="InterPro"/>
</dbReference>
<dbReference type="SUPFAM" id="SSF52540">
    <property type="entry name" value="P-loop containing nucleoside triphosphate hydrolases"/>
    <property type="match status" value="1"/>
</dbReference>
<reference evidence="9" key="4">
    <citation type="submission" date="2015-04" db="EMBL/GenBank/DDBJ databases">
        <title>Physiological reanalysis, assessment of diazotrophy, and genome sequences of multiple isolates of Streptomyces thermoautotrophicus.</title>
        <authorList>
            <person name="MacKellar D.C."/>
            <person name="Lieber L."/>
            <person name="Norman J."/>
            <person name="Bolger A."/>
            <person name="Tobin C."/>
            <person name="Murray J.W."/>
            <person name="Chang R."/>
            <person name="Ford T."/>
            <person name="Nguyen P.Q."/>
            <person name="Woodward J."/>
            <person name="Permingeat H."/>
            <person name="Joshi N.S."/>
            <person name="Silver P.A."/>
            <person name="Usadel B."/>
            <person name="Rutherford A.W."/>
            <person name="Friesen M."/>
            <person name="Prell J."/>
        </authorList>
    </citation>
    <scope>NUCLEOTIDE SEQUENCE [LARGE SCALE GENOMIC DNA]</scope>
    <source>
        <strain evidence="9">H1</strain>
    </source>
</reference>
<sequence>MNEAEVAAFQLCEVILTRGGTRILDRVTAVVPAGRCTAVVGASGAGKSTLLRLLNRLDDPTRGTVRYRGTPLDQLDVLALRRAVQLVAQQPVLLADTVADELRVGRPDLPAHEVAALLELVGLPAGFAGRDTASLSGGEAQRVCLARALALAPQVLLLDEPTAALDPASAAAIERAIHDLTARGCTVVLVSHNHPQVRLLAHHVLLLDAGRLIAQGPAEQIPYLKAGR</sequence>
<keyword evidence="3" id="KW-0067">ATP-binding</keyword>
<dbReference type="Proteomes" id="UP000070188">
    <property type="component" value="Unassembled WGS sequence"/>
</dbReference>
<protein>
    <submittedName>
        <fullName evidence="6 7">ABC transporter</fullName>
    </submittedName>
</protein>
<dbReference type="PROSITE" id="PS00211">
    <property type="entry name" value="ABC_TRANSPORTER_1"/>
    <property type="match status" value="1"/>
</dbReference>
<gene>
    <name evidence="6" type="ORF">LI90_3522</name>
    <name evidence="7" type="ORF">TH66_12140</name>
    <name evidence="8" type="ORF">TR74_01670</name>
</gene>
<evidence type="ECO:0000313" key="9">
    <source>
        <dbReference type="Proteomes" id="UP000070188"/>
    </source>
</evidence>
<reference evidence="7 11" key="1">
    <citation type="submission" date="2015-02" db="EMBL/GenBank/DDBJ databases">
        <title>Physiological reanalysis, assessment of diazotrophy, and genome sequences of multiple isolates of Streptomyces thermoautotrophicus.</title>
        <authorList>
            <person name="MacKellar D.C."/>
            <person name="Lieber L."/>
            <person name="Norman J."/>
            <person name="Bolger A."/>
            <person name="Tobin C."/>
            <person name="Murray J.W."/>
            <person name="Prell J."/>
        </authorList>
    </citation>
    <scope>NUCLEOTIDE SEQUENCE [LARGE SCALE GENOMIC DNA]</scope>
    <source>
        <strain evidence="7 11">UBT1</strain>
    </source>
</reference>
<dbReference type="PROSITE" id="PS50893">
    <property type="entry name" value="ABC_TRANSPORTER_2"/>
    <property type="match status" value="1"/>
</dbReference>
<dbReference type="Proteomes" id="UP000070598">
    <property type="component" value="Unassembled WGS sequence"/>
</dbReference>
<dbReference type="Proteomes" id="UP000070659">
    <property type="component" value="Unassembled WGS sequence"/>
</dbReference>
<evidence type="ECO:0000256" key="1">
    <source>
        <dbReference type="ARBA" id="ARBA00022448"/>
    </source>
</evidence>
<dbReference type="EMBL" id="JYIK01000288">
    <property type="protein sequence ID" value="KWX10763.1"/>
    <property type="molecule type" value="Genomic_DNA"/>
</dbReference>
<dbReference type="Pfam" id="PF00005">
    <property type="entry name" value="ABC_tran"/>
    <property type="match status" value="1"/>
</dbReference>